<protein>
    <submittedName>
        <fullName evidence="1">Uncharacterized protein</fullName>
    </submittedName>
</protein>
<dbReference type="EMBL" id="CM046113">
    <property type="protein sequence ID" value="KAI8421064.1"/>
    <property type="molecule type" value="Genomic_DNA"/>
</dbReference>
<proteinExistence type="predicted"/>
<sequence>MCRLEMTIMKSARFVLSCRGNPMVHVGGFNFIRERSRGLRTRWVCGRKRRLQCVATVTTIEDKVVKMYGYHNHS</sequence>
<dbReference type="Proteomes" id="UP001064048">
    <property type="component" value="Chromosome 13"/>
</dbReference>
<evidence type="ECO:0000313" key="1">
    <source>
        <dbReference type="EMBL" id="KAI8421064.1"/>
    </source>
</evidence>
<keyword evidence="2" id="KW-1185">Reference proteome</keyword>
<name>A0ACC0JAM1_CHOFU</name>
<organism evidence="1 2">
    <name type="scientific">Choristoneura fumiferana</name>
    <name type="common">Spruce budworm moth</name>
    <name type="synonym">Archips fumiferana</name>
    <dbReference type="NCBI Taxonomy" id="7141"/>
    <lineage>
        <taxon>Eukaryota</taxon>
        <taxon>Metazoa</taxon>
        <taxon>Ecdysozoa</taxon>
        <taxon>Arthropoda</taxon>
        <taxon>Hexapoda</taxon>
        <taxon>Insecta</taxon>
        <taxon>Pterygota</taxon>
        <taxon>Neoptera</taxon>
        <taxon>Endopterygota</taxon>
        <taxon>Lepidoptera</taxon>
        <taxon>Glossata</taxon>
        <taxon>Ditrysia</taxon>
        <taxon>Tortricoidea</taxon>
        <taxon>Tortricidae</taxon>
        <taxon>Tortricinae</taxon>
        <taxon>Choristoneura</taxon>
    </lineage>
</organism>
<reference evidence="1 2" key="1">
    <citation type="journal article" date="2022" name="Genome Biol. Evol.">
        <title>The Spruce Budworm Genome: Reconstructing the Evolutionary History of Antifreeze Proteins.</title>
        <authorList>
            <person name="Beliveau C."/>
            <person name="Gagne P."/>
            <person name="Picq S."/>
            <person name="Vernygora O."/>
            <person name="Keeling C.I."/>
            <person name="Pinkney K."/>
            <person name="Doucet D."/>
            <person name="Wen F."/>
            <person name="Johnston J.S."/>
            <person name="Maaroufi H."/>
            <person name="Boyle B."/>
            <person name="Laroche J."/>
            <person name="Dewar K."/>
            <person name="Juretic N."/>
            <person name="Blackburn G."/>
            <person name="Nisole A."/>
            <person name="Brunet B."/>
            <person name="Brandao M."/>
            <person name="Lumley L."/>
            <person name="Duan J."/>
            <person name="Quan G."/>
            <person name="Lucarotti C.J."/>
            <person name="Roe A.D."/>
            <person name="Sperling F.A.H."/>
            <person name="Levesque R.C."/>
            <person name="Cusson M."/>
        </authorList>
    </citation>
    <scope>NUCLEOTIDE SEQUENCE [LARGE SCALE GENOMIC DNA]</scope>
    <source>
        <strain evidence="1">Glfc:IPQL:Cfum</strain>
    </source>
</reference>
<evidence type="ECO:0000313" key="2">
    <source>
        <dbReference type="Proteomes" id="UP001064048"/>
    </source>
</evidence>
<gene>
    <name evidence="1" type="ORF">MSG28_008187</name>
</gene>
<accession>A0ACC0JAM1</accession>
<comment type="caution">
    <text evidence="1">The sequence shown here is derived from an EMBL/GenBank/DDBJ whole genome shotgun (WGS) entry which is preliminary data.</text>
</comment>